<dbReference type="AlphaFoldDB" id="A0A8S0U3B0"/>
<gene>
    <name evidence="4" type="ORF">OLEA9_A042227</name>
</gene>
<accession>A0A8S0U3B0</accession>
<organism evidence="4 5">
    <name type="scientific">Olea europaea subsp. europaea</name>
    <dbReference type="NCBI Taxonomy" id="158383"/>
    <lineage>
        <taxon>Eukaryota</taxon>
        <taxon>Viridiplantae</taxon>
        <taxon>Streptophyta</taxon>
        <taxon>Embryophyta</taxon>
        <taxon>Tracheophyta</taxon>
        <taxon>Spermatophyta</taxon>
        <taxon>Magnoliopsida</taxon>
        <taxon>eudicotyledons</taxon>
        <taxon>Gunneridae</taxon>
        <taxon>Pentapetalae</taxon>
        <taxon>asterids</taxon>
        <taxon>lamiids</taxon>
        <taxon>Lamiales</taxon>
        <taxon>Oleaceae</taxon>
        <taxon>Oleeae</taxon>
        <taxon>Olea</taxon>
    </lineage>
</organism>
<keyword evidence="4" id="KW-0251">Elongation factor</keyword>
<proteinExistence type="predicted"/>
<evidence type="ECO:0000256" key="3">
    <source>
        <dbReference type="ARBA" id="ARBA00023134"/>
    </source>
</evidence>
<keyword evidence="5" id="KW-1185">Reference proteome</keyword>
<keyword evidence="3" id="KW-0342">GTP-binding</keyword>
<sequence length="117" mass="13186">MHANSREAVKISLIGDIEALAGLKDTITGETLCDPDKPVVLKRMDFPDPVIKVAIEPKTKADTIFEGLRELYLEIIFDRFNREFKANVGAPQVNYRESILKVNEVKYVHKKQSGGSR</sequence>
<evidence type="ECO:0000256" key="1">
    <source>
        <dbReference type="ARBA" id="ARBA00022741"/>
    </source>
</evidence>
<dbReference type="GO" id="GO:0032790">
    <property type="term" value="P:ribosome disassembly"/>
    <property type="evidence" value="ECO:0007669"/>
    <property type="project" value="TreeGrafter"/>
</dbReference>
<dbReference type="PANTHER" id="PTHR43261:SF1">
    <property type="entry name" value="RIBOSOME-RELEASING FACTOR 2, MITOCHONDRIAL"/>
    <property type="match status" value="1"/>
</dbReference>
<evidence type="ECO:0000256" key="2">
    <source>
        <dbReference type="ARBA" id="ARBA00022917"/>
    </source>
</evidence>
<protein>
    <submittedName>
        <fullName evidence="4">Elongation factor G-2, chloroplastic</fullName>
    </submittedName>
</protein>
<dbReference type="Proteomes" id="UP000594638">
    <property type="component" value="Unassembled WGS sequence"/>
</dbReference>
<dbReference type="OrthoDB" id="198619at2759"/>
<dbReference type="GO" id="GO:0003746">
    <property type="term" value="F:translation elongation factor activity"/>
    <property type="evidence" value="ECO:0007669"/>
    <property type="project" value="UniProtKB-KW"/>
</dbReference>
<keyword evidence="2" id="KW-0648">Protein biosynthesis</keyword>
<reference evidence="4 5" key="1">
    <citation type="submission" date="2019-12" db="EMBL/GenBank/DDBJ databases">
        <authorList>
            <person name="Alioto T."/>
            <person name="Alioto T."/>
            <person name="Gomez Garrido J."/>
        </authorList>
    </citation>
    <scope>NUCLEOTIDE SEQUENCE [LARGE SCALE GENOMIC DNA]</scope>
</reference>
<dbReference type="SUPFAM" id="SSF50447">
    <property type="entry name" value="Translation proteins"/>
    <property type="match status" value="1"/>
</dbReference>
<dbReference type="Gene3D" id="2.40.30.10">
    <property type="entry name" value="Translation factors"/>
    <property type="match status" value="1"/>
</dbReference>
<evidence type="ECO:0000313" key="5">
    <source>
        <dbReference type="Proteomes" id="UP000594638"/>
    </source>
</evidence>
<dbReference type="Gramene" id="OE9A042227T1">
    <property type="protein sequence ID" value="OE9A042227C1"/>
    <property type="gene ID" value="OE9A042227"/>
</dbReference>
<dbReference type="Gene3D" id="3.30.70.870">
    <property type="entry name" value="Elongation Factor G (Translational Gtpase), domain 3"/>
    <property type="match status" value="1"/>
</dbReference>
<comment type="caution">
    <text evidence="4">The sequence shown here is derived from an EMBL/GenBank/DDBJ whole genome shotgun (WGS) entry which is preliminary data.</text>
</comment>
<dbReference type="EMBL" id="CACTIH010007419">
    <property type="protein sequence ID" value="CAA3013002.1"/>
    <property type="molecule type" value="Genomic_DNA"/>
</dbReference>
<name>A0A8S0U3B0_OLEEU</name>
<evidence type="ECO:0000313" key="4">
    <source>
        <dbReference type="EMBL" id="CAA3013002.1"/>
    </source>
</evidence>
<dbReference type="PANTHER" id="PTHR43261">
    <property type="entry name" value="TRANSLATION ELONGATION FACTOR G-RELATED"/>
    <property type="match status" value="1"/>
</dbReference>
<dbReference type="InterPro" id="IPR009000">
    <property type="entry name" value="Transl_B-barrel_sf"/>
</dbReference>
<dbReference type="GO" id="GO:0005525">
    <property type="term" value="F:GTP binding"/>
    <property type="evidence" value="ECO:0007669"/>
    <property type="project" value="UniProtKB-KW"/>
</dbReference>
<keyword evidence="1" id="KW-0547">Nucleotide-binding</keyword>